<comment type="caution">
    <text evidence="2">The sequence shown here is derived from an EMBL/GenBank/DDBJ whole genome shotgun (WGS) entry which is preliminary data.</text>
</comment>
<dbReference type="Proteomes" id="UP000321491">
    <property type="component" value="Unassembled WGS sequence"/>
</dbReference>
<evidence type="ECO:0000313" key="2">
    <source>
        <dbReference type="EMBL" id="GEN31287.1"/>
    </source>
</evidence>
<reference evidence="2 3" key="1">
    <citation type="submission" date="2019-07" db="EMBL/GenBank/DDBJ databases">
        <title>Whole genome shotgun sequence of Cerasibacillus quisquiliarum NBRC 102429.</title>
        <authorList>
            <person name="Hosoyama A."/>
            <person name="Uohara A."/>
            <person name="Ohji S."/>
            <person name="Ichikawa N."/>
        </authorList>
    </citation>
    <scope>NUCLEOTIDE SEQUENCE [LARGE SCALE GENOMIC DNA]</scope>
    <source>
        <strain evidence="2 3">NBRC 102429</strain>
    </source>
</reference>
<evidence type="ECO:0000256" key="1">
    <source>
        <dbReference type="SAM" id="Phobius"/>
    </source>
</evidence>
<dbReference type="EMBL" id="BJXW01000013">
    <property type="protein sequence ID" value="GEN31287.1"/>
    <property type="molecule type" value="Genomic_DNA"/>
</dbReference>
<feature type="transmembrane region" description="Helical" evidence="1">
    <location>
        <begin position="42"/>
        <end position="64"/>
    </location>
</feature>
<protein>
    <submittedName>
        <fullName evidence="2">Spore protein YabQ</fullName>
    </submittedName>
</protein>
<accession>A0A511UXC5</accession>
<keyword evidence="1" id="KW-1133">Transmembrane helix</keyword>
<organism evidence="2 3">
    <name type="scientific">Cerasibacillus quisquiliarum</name>
    <dbReference type="NCBI Taxonomy" id="227865"/>
    <lineage>
        <taxon>Bacteria</taxon>
        <taxon>Bacillati</taxon>
        <taxon>Bacillota</taxon>
        <taxon>Bacilli</taxon>
        <taxon>Bacillales</taxon>
        <taxon>Bacillaceae</taxon>
        <taxon>Cerasibacillus</taxon>
    </lineage>
</organism>
<dbReference type="InterPro" id="IPR019074">
    <property type="entry name" value="YabQ"/>
</dbReference>
<feature type="transmembrane region" description="Helical" evidence="1">
    <location>
        <begin position="123"/>
        <end position="143"/>
    </location>
</feature>
<feature type="transmembrane region" description="Helical" evidence="1">
    <location>
        <begin position="70"/>
        <end position="91"/>
    </location>
</feature>
<feature type="transmembrane region" description="Helical" evidence="1">
    <location>
        <begin position="98"/>
        <end position="117"/>
    </location>
</feature>
<dbReference type="NCBIfam" id="TIGR02893">
    <property type="entry name" value="spore_yabQ"/>
    <property type="match status" value="1"/>
</dbReference>
<evidence type="ECO:0000313" key="3">
    <source>
        <dbReference type="Proteomes" id="UP000321491"/>
    </source>
</evidence>
<sequence length="199" mass="23758">MTLHVQFITMLTMIAGGIYLGMARDTYLYFASHWVNYRWLNYVMEILFWVSQTLILYTLLFLVNFGELRLYIFLACLLGFATYQALVASLYKRILAKIIRLVVAIFNFIGLFIKWFFIKPIVFLLSLCLAIIGMVVQIVTFLLKPLFKMLLVPVKWLMKHIYSLLPQRIFKYLHKKAGFYSKIEYIYIKARDFFVRRRK</sequence>
<keyword evidence="1" id="KW-0472">Membrane</keyword>
<gene>
    <name evidence="2" type="primary">yabQ</name>
    <name evidence="2" type="ORF">CQU01_15250</name>
</gene>
<feature type="transmembrane region" description="Helical" evidence="1">
    <location>
        <begin position="6"/>
        <end position="30"/>
    </location>
</feature>
<dbReference type="RefSeq" id="WP_146937333.1">
    <property type="nucleotide sequence ID" value="NZ_BJXW01000013.1"/>
</dbReference>
<name>A0A511UXC5_9BACI</name>
<keyword evidence="1" id="KW-0812">Transmembrane</keyword>
<keyword evidence="3" id="KW-1185">Reference proteome</keyword>
<dbReference type="AlphaFoldDB" id="A0A511UXC5"/>
<dbReference type="Pfam" id="PF09578">
    <property type="entry name" value="Spore_YabQ"/>
    <property type="match status" value="1"/>
</dbReference>
<dbReference type="OrthoDB" id="1653819at2"/>
<proteinExistence type="predicted"/>